<sequence>MTPGGVFVAVVVLLAVSSGPCHAAMTQTYVKQLYSTLTCAARRAGDLVTLEDGSTLVFRATAGKGGSVWSRYISVGRHDDGPLDRMTIPNGCLTVDNLNCCDRHYRSEVLDFWPSDDIDTVRLGVYKNGVEVQFAEFNGTGSNYKNWMSKSRLLSSSWTDLKTNPNNFLSLEGDGQNSRWRRVFISRNYAGCAADRGWLVALSRWDECDWTKNIGPYPAFLFSRKSTHAVWNTKGDVDTADVLAVTIKFKHNPTFRPSA</sequence>
<gene>
    <name evidence="2" type="ORF">BaRGS_00010797</name>
</gene>
<proteinExistence type="predicted"/>
<organism evidence="2 3">
    <name type="scientific">Batillaria attramentaria</name>
    <dbReference type="NCBI Taxonomy" id="370345"/>
    <lineage>
        <taxon>Eukaryota</taxon>
        <taxon>Metazoa</taxon>
        <taxon>Spiralia</taxon>
        <taxon>Lophotrochozoa</taxon>
        <taxon>Mollusca</taxon>
        <taxon>Gastropoda</taxon>
        <taxon>Caenogastropoda</taxon>
        <taxon>Sorbeoconcha</taxon>
        <taxon>Cerithioidea</taxon>
        <taxon>Batillariidae</taxon>
        <taxon>Batillaria</taxon>
    </lineage>
</organism>
<protein>
    <recommendedName>
        <fullName evidence="4">Secreted protein</fullName>
    </recommendedName>
</protein>
<feature type="signal peptide" evidence="1">
    <location>
        <begin position="1"/>
        <end position="23"/>
    </location>
</feature>
<keyword evidence="1" id="KW-0732">Signal</keyword>
<feature type="chain" id="PRO_5044856802" description="Secreted protein" evidence="1">
    <location>
        <begin position="24"/>
        <end position="259"/>
    </location>
</feature>
<evidence type="ECO:0008006" key="4">
    <source>
        <dbReference type="Google" id="ProtNLM"/>
    </source>
</evidence>
<evidence type="ECO:0000313" key="2">
    <source>
        <dbReference type="EMBL" id="KAK7497926.1"/>
    </source>
</evidence>
<name>A0ABD0LFF1_9CAEN</name>
<evidence type="ECO:0000313" key="3">
    <source>
        <dbReference type="Proteomes" id="UP001519460"/>
    </source>
</evidence>
<keyword evidence="3" id="KW-1185">Reference proteome</keyword>
<dbReference type="EMBL" id="JACVVK020000054">
    <property type="protein sequence ID" value="KAK7497926.1"/>
    <property type="molecule type" value="Genomic_DNA"/>
</dbReference>
<accession>A0ABD0LFF1</accession>
<dbReference type="Proteomes" id="UP001519460">
    <property type="component" value="Unassembled WGS sequence"/>
</dbReference>
<evidence type="ECO:0000256" key="1">
    <source>
        <dbReference type="SAM" id="SignalP"/>
    </source>
</evidence>
<reference evidence="2 3" key="1">
    <citation type="journal article" date="2023" name="Sci. Data">
        <title>Genome assembly of the Korean intertidal mud-creeper Batillaria attramentaria.</title>
        <authorList>
            <person name="Patra A.K."/>
            <person name="Ho P.T."/>
            <person name="Jun S."/>
            <person name="Lee S.J."/>
            <person name="Kim Y."/>
            <person name="Won Y.J."/>
        </authorList>
    </citation>
    <scope>NUCLEOTIDE SEQUENCE [LARGE SCALE GENOMIC DNA]</scope>
    <source>
        <strain evidence="2">Wonlab-2016</strain>
    </source>
</reference>
<comment type="caution">
    <text evidence="2">The sequence shown here is derived from an EMBL/GenBank/DDBJ whole genome shotgun (WGS) entry which is preliminary data.</text>
</comment>
<dbReference type="AlphaFoldDB" id="A0ABD0LFF1"/>